<feature type="compositionally biased region" description="Polar residues" evidence="6">
    <location>
        <begin position="1"/>
        <end position="24"/>
    </location>
</feature>
<dbReference type="InterPro" id="IPR051794">
    <property type="entry name" value="PG_Endopeptidase_C40"/>
</dbReference>
<evidence type="ECO:0000256" key="1">
    <source>
        <dbReference type="ARBA" id="ARBA00007074"/>
    </source>
</evidence>
<dbReference type="RefSeq" id="WP_387973629.1">
    <property type="nucleotide sequence ID" value="NZ_JBHRWO010000008.1"/>
</dbReference>
<dbReference type="InterPro" id="IPR038765">
    <property type="entry name" value="Papain-like_cys_pep_sf"/>
</dbReference>
<proteinExistence type="inferred from homology"/>
<evidence type="ECO:0000259" key="7">
    <source>
        <dbReference type="PROSITE" id="PS51935"/>
    </source>
</evidence>
<organism evidence="8 9">
    <name type="scientific">Glycomyces rhizosphaerae</name>
    <dbReference type="NCBI Taxonomy" id="2054422"/>
    <lineage>
        <taxon>Bacteria</taxon>
        <taxon>Bacillati</taxon>
        <taxon>Actinomycetota</taxon>
        <taxon>Actinomycetes</taxon>
        <taxon>Glycomycetales</taxon>
        <taxon>Glycomycetaceae</taxon>
        <taxon>Glycomyces</taxon>
    </lineage>
</organism>
<dbReference type="SUPFAM" id="SSF54001">
    <property type="entry name" value="Cysteine proteinases"/>
    <property type="match status" value="1"/>
</dbReference>
<evidence type="ECO:0000313" key="8">
    <source>
        <dbReference type="EMBL" id="MFC3492650.1"/>
    </source>
</evidence>
<evidence type="ECO:0000256" key="5">
    <source>
        <dbReference type="SAM" id="Coils"/>
    </source>
</evidence>
<evidence type="ECO:0000313" key="9">
    <source>
        <dbReference type="Proteomes" id="UP001595712"/>
    </source>
</evidence>
<dbReference type="InterPro" id="IPR000064">
    <property type="entry name" value="NLP_P60_dom"/>
</dbReference>
<dbReference type="EMBL" id="JBHRWO010000008">
    <property type="protein sequence ID" value="MFC3492650.1"/>
    <property type="molecule type" value="Genomic_DNA"/>
</dbReference>
<accession>A0ABV7PW32</accession>
<keyword evidence="3" id="KW-0378">Hydrolase</keyword>
<sequence>MPSQLNAQPAQNTHHPVPPTTASEANEPMPMSMSNTVDPDHHSQRSEPLVRAATVRRMAALALAHLTAAMVAVTPAQADEIDLAHADSSEIRAHVNDLVRARASLEDETDRFEAERLELNALVEQANLEFGTVEAQLTRATEAIGTASDDLSSKIESLAQVRTEQAVRYEASERAGERLEVINPMIARLTDRSEQLTVEIERARRALKEAEEREREEAATRSSAPAPESGQAPESASSVVQFAYDQIGKPYGAGKTGPNAYDCSGLVVAAYSRSAALPRSSQAQWNQTEPISRGELAPGDLVFSHGLGHVAIYVGRNQVVHATKPGDTVKIASLDHLPVNGYRRVRD</sequence>
<dbReference type="PROSITE" id="PS51935">
    <property type="entry name" value="NLPC_P60"/>
    <property type="match status" value="1"/>
</dbReference>
<evidence type="ECO:0000256" key="4">
    <source>
        <dbReference type="ARBA" id="ARBA00022807"/>
    </source>
</evidence>
<dbReference type="Pfam" id="PF00877">
    <property type="entry name" value="NLPC_P60"/>
    <property type="match status" value="1"/>
</dbReference>
<name>A0ABV7PW32_9ACTN</name>
<dbReference type="Proteomes" id="UP001595712">
    <property type="component" value="Unassembled WGS sequence"/>
</dbReference>
<comment type="similarity">
    <text evidence="1">Belongs to the peptidase C40 family.</text>
</comment>
<keyword evidence="9" id="KW-1185">Reference proteome</keyword>
<keyword evidence="2" id="KW-0645">Protease</keyword>
<keyword evidence="5" id="KW-0175">Coiled coil</keyword>
<feature type="region of interest" description="Disordered" evidence="6">
    <location>
        <begin position="1"/>
        <end position="47"/>
    </location>
</feature>
<dbReference type="PANTHER" id="PTHR47359">
    <property type="entry name" value="PEPTIDOGLYCAN DL-ENDOPEPTIDASE CWLO"/>
    <property type="match status" value="1"/>
</dbReference>
<gene>
    <name evidence="8" type="ORF">ACFO8M_09150</name>
</gene>
<reference evidence="9" key="1">
    <citation type="journal article" date="2019" name="Int. J. Syst. Evol. Microbiol.">
        <title>The Global Catalogue of Microorganisms (GCM) 10K type strain sequencing project: providing services to taxonomists for standard genome sequencing and annotation.</title>
        <authorList>
            <consortium name="The Broad Institute Genomics Platform"/>
            <consortium name="The Broad Institute Genome Sequencing Center for Infectious Disease"/>
            <person name="Wu L."/>
            <person name="Ma J."/>
        </authorList>
    </citation>
    <scope>NUCLEOTIDE SEQUENCE [LARGE SCALE GENOMIC DNA]</scope>
    <source>
        <strain evidence="9">CGMCC 4.7396</strain>
    </source>
</reference>
<evidence type="ECO:0000256" key="2">
    <source>
        <dbReference type="ARBA" id="ARBA00022670"/>
    </source>
</evidence>
<feature type="compositionally biased region" description="Basic and acidic residues" evidence="6">
    <location>
        <begin position="207"/>
        <end position="219"/>
    </location>
</feature>
<evidence type="ECO:0000256" key="3">
    <source>
        <dbReference type="ARBA" id="ARBA00022801"/>
    </source>
</evidence>
<feature type="region of interest" description="Disordered" evidence="6">
    <location>
        <begin position="207"/>
        <end position="237"/>
    </location>
</feature>
<protein>
    <submittedName>
        <fullName evidence="8">NlpC/P60 family protein</fullName>
    </submittedName>
</protein>
<feature type="coiled-coil region" evidence="5">
    <location>
        <begin position="95"/>
        <end position="129"/>
    </location>
</feature>
<dbReference type="Gene3D" id="3.90.1720.10">
    <property type="entry name" value="endopeptidase domain like (from Nostoc punctiforme)"/>
    <property type="match status" value="1"/>
</dbReference>
<feature type="domain" description="NlpC/P60" evidence="7">
    <location>
        <begin position="233"/>
        <end position="347"/>
    </location>
</feature>
<evidence type="ECO:0000256" key="6">
    <source>
        <dbReference type="SAM" id="MobiDB-lite"/>
    </source>
</evidence>
<dbReference type="PANTHER" id="PTHR47359:SF3">
    <property type="entry name" value="NLP_P60 DOMAIN-CONTAINING PROTEIN-RELATED"/>
    <property type="match status" value="1"/>
</dbReference>
<keyword evidence="4" id="KW-0788">Thiol protease</keyword>
<comment type="caution">
    <text evidence="8">The sequence shown here is derived from an EMBL/GenBank/DDBJ whole genome shotgun (WGS) entry which is preliminary data.</text>
</comment>